<name>A0A6G1HWF0_9PEZI</name>
<proteinExistence type="predicted"/>
<evidence type="ECO:0000313" key="2">
    <source>
        <dbReference type="Proteomes" id="UP000799640"/>
    </source>
</evidence>
<dbReference type="EMBL" id="ML996695">
    <property type="protein sequence ID" value="KAF2400264.1"/>
    <property type="molecule type" value="Genomic_DNA"/>
</dbReference>
<reference evidence="1" key="1">
    <citation type="journal article" date="2020" name="Stud. Mycol.">
        <title>101 Dothideomycetes genomes: a test case for predicting lifestyles and emergence of pathogens.</title>
        <authorList>
            <person name="Haridas S."/>
            <person name="Albert R."/>
            <person name="Binder M."/>
            <person name="Bloem J."/>
            <person name="Labutti K."/>
            <person name="Salamov A."/>
            <person name="Andreopoulos B."/>
            <person name="Baker S."/>
            <person name="Barry K."/>
            <person name="Bills G."/>
            <person name="Bluhm B."/>
            <person name="Cannon C."/>
            <person name="Castanera R."/>
            <person name="Culley D."/>
            <person name="Daum C."/>
            <person name="Ezra D."/>
            <person name="Gonzalez J."/>
            <person name="Henrissat B."/>
            <person name="Kuo A."/>
            <person name="Liang C."/>
            <person name="Lipzen A."/>
            <person name="Lutzoni F."/>
            <person name="Magnuson J."/>
            <person name="Mondo S."/>
            <person name="Nolan M."/>
            <person name="Ohm R."/>
            <person name="Pangilinan J."/>
            <person name="Park H.-J."/>
            <person name="Ramirez L."/>
            <person name="Alfaro M."/>
            <person name="Sun H."/>
            <person name="Tritt A."/>
            <person name="Yoshinaga Y."/>
            <person name="Zwiers L.-H."/>
            <person name="Turgeon B."/>
            <person name="Goodwin S."/>
            <person name="Spatafora J."/>
            <person name="Crous P."/>
            <person name="Grigoriev I."/>
        </authorList>
    </citation>
    <scope>NUCLEOTIDE SEQUENCE</scope>
    <source>
        <strain evidence="1">CBS 262.69</strain>
    </source>
</reference>
<keyword evidence="2" id="KW-1185">Reference proteome</keyword>
<organism evidence="1 2">
    <name type="scientific">Trichodelitschia bisporula</name>
    <dbReference type="NCBI Taxonomy" id="703511"/>
    <lineage>
        <taxon>Eukaryota</taxon>
        <taxon>Fungi</taxon>
        <taxon>Dikarya</taxon>
        <taxon>Ascomycota</taxon>
        <taxon>Pezizomycotina</taxon>
        <taxon>Dothideomycetes</taxon>
        <taxon>Dothideomycetes incertae sedis</taxon>
        <taxon>Phaeotrichales</taxon>
        <taxon>Phaeotrichaceae</taxon>
        <taxon>Trichodelitschia</taxon>
    </lineage>
</organism>
<accession>A0A6G1HWF0</accession>
<dbReference type="Proteomes" id="UP000799640">
    <property type="component" value="Unassembled WGS sequence"/>
</dbReference>
<sequence length="83" mass="9144">MHPQSTYPPLQIRRLLTGSSLAACPARCLLGRPASVSCVTGQPTDRLFAPFAPSPSHILLYFLLLHPNPSRRASLSSRFYSYS</sequence>
<protein>
    <submittedName>
        <fullName evidence="1">Uncharacterized protein</fullName>
    </submittedName>
</protein>
<evidence type="ECO:0000313" key="1">
    <source>
        <dbReference type="EMBL" id="KAF2400264.1"/>
    </source>
</evidence>
<dbReference type="AlphaFoldDB" id="A0A6G1HWF0"/>
<gene>
    <name evidence="1" type="ORF">EJ06DRAFT_423513</name>
</gene>